<evidence type="ECO:0000313" key="2">
    <source>
        <dbReference type="Proteomes" id="UP000243975"/>
    </source>
</evidence>
<dbReference type="AlphaFoldDB" id="A0A103YGS9"/>
<protein>
    <submittedName>
        <fullName evidence="1">Uncharacterized protein</fullName>
    </submittedName>
</protein>
<dbReference type="Gramene" id="KVI08817">
    <property type="protein sequence ID" value="KVI08817"/>
    <property type="gene ID" value="Ccrd_012808"/>
</dbReference>
<dbReference type="EMBL" id="LEKV01001088">
    <property type="protein sequence ID" value="KVI08817.1"/>
    <property type="molecule type" value="Genomic_DNA"/>
</dbReference>
<gene>
    <name evidence="1" type="ORF">Ccrd_012808</name>
</gene>
<dbReference type="PANTHER" id="PTHR35291:SF3">
    <property type="entry name" value="PROTEIN SHROOM-LIKE"/>
    <property type="match status" value="1"/>
</dbReference>
<dbReference type="Proteomes" id="UP000243975">
    <property type="component" value="Unassembled WGS sequence"/>
</dbReference>
<name>A0A103YGS9_CYNCS</name>
<organism evidence="1 2">
    <name type="scientific">Cynara cardunculus var. scolymus</name>
    <name type="common">Globe artichoke</name>
    <name type="synonym">Cynara scolymus</name>
    <dbReference type="NCBI Taxonomy" id="59895"/>
    <lineage>
        <taxon>Eukaryota</taxon>
        <taxon>Viridiplantae</taxon>
        <taxon>Streptophyta</taxon>
        <taxon>Embryophyta</taxon>
        <taxon>Tracheophyta</taxon>
        <taxon>Spermatophyta</taxon>
        <taxon>Magnoliopsida</taxon>
        <taxon>eudicotyledons</taxon>
        <taxon>Gunneridae</taxon>
        <taxon>Pentapetalae</taxon>
        <taxon>asterids</taxon>
        <taxon>campanulids</taxon>
        <taxon>Asterales</taxon>
        <taxon>Asteraceae</taxon>
        <taxon>Carduoideae</taxon>
        <taxon>Cardueae</taxon>
        <taxon>Carduinae</taxon>
        <taxon>Cynara</taxon>
    </lineage>
</organism>
<sequence length="526" mass="59879">MFRALSTRKGRREGYDQLISESTKDDLLSDPKMFRSTTLPANFYGDSPVKLVWEPKIPVKVDVIEKQVKKVSKVHPLFSLFERKSRKKKATAKPEFSRYMQYLKEGGVMFRALSTRKGLRGGYAQLISECESTVDHFVSSDAKMIRSTTLPANFYGDSPVKLVWQPKIPVKVDVIEKQVKKVSKVHPLFSLFERRSRKKKATAKPEFSRAMSTRKGLRGGYAQLINESTVDHLLSSDDKMIRSTTLLANFYGDSPVKLVWEPKILVKVDVIEKQVKKVSKVHPLFSLFERRSRKKKAMAKPEFSRALSTRKGLRGGYAQLINESTVDHLLSSDAKIIRSTTLPANFYGDSPVKLVWEPKIPVKVDVIEKQVKKVSKVHPLFSLFERRSRKKKATAKPEFSSCASTAMFRAMSTRKGQGHSGYEQLIGESIVDDLLSDAKLIRSRTLPTNFFGDLPVNFESEVRTPVKEDAIDKQVKKASKVHPIFSIFEKRGWRKKATAKPEFSRYMQYLKEGGNWDANASKPVIY</sequence>
<accession>A0A103YGS9</accession>
<comment type="caution">
    <text evidence="1">The sequence shown here is derived from an EMBL/GenBank/DDBJ whole genome shotgun (WGS) entry which is preliminary data.</text>
</comment>
<reference evidence="1 2" key="1">
    <citation type="journal article" date="2016" name="Sci. Rep.">
        <title>The genome sequence of the outbreeding globe artichoke constructed de novo incorporating a phase-aware low-pass sequencing strategy of F1 progeny.</title>
        <authorList>
            <person name="Scaglione D."/>
            <person name="Reyes-Chin-Wo S."/>
            <person name="Acquadro A."/>
            <person name="Froenicke L."/>
            <person name="Portis E."/>
            <person name="Beitel C."/>
            <person name="Tirone M."/>
            <person name="Mauro R."/>
            <person name="Lo Monaco A."/>
            <person name="Mauromicale G."/>
            <person name="Faccioli P."/>
            <person name="Cattivelli L."/>
            <person name="Rieseberg L."/>
            <person name="Michelmore R."/>
            <person name="Lanteri S."/>
        </authorList>
    </citation>
    <scope>NUCLEOTIDE SEQUENCE [LARGE SCALE GENOMIC DNA]</scope>
    <source>
        <strain evidence="1">2C</strain>
    </source>
</reference>
<keyword evidence="2" id="KW-1185">Reference proteome</keyword>
<dbReference type="PANTHER" id="PTHR35291">
    <property type="entry name" value="PROTEIN SHROOM-LIKE"/>
    <property type="match status" value="1"/>
</dbReference>
<proteinExistence type="predicted"/>
<evidence type="ECO:0000313" key="1">
    <source>
        <dbReference type="EMBL" id="KVI08817.1"/>
    </source>
</evidence>